<evidence type="ECO:0000313" key="15">
    <source>
        <dbReference type="EMBL" id="KRN77053.1"/>
    </source>
</evidence>
<evidence type="ECO:0000256" key="4">
    <source>
        <dbReference type="ARBA" id="ARBA00022806"/>
    </source>
</evidence>
<dbReference type="CDD" id="cd18807">
    <property type="entry name" value="SF1_C_UvrD"/>
    <property type="match status" value="1"/>
</dbReference>
<feature type="domain" description="UvrD-like helicase C-terminal" evidence="14">
    <location>
        <begin position="287"/>
        <end position="569"/>
    </location>
</feature>
<dbReference type="InterPro" id="IPR000212">
    <property type="entry name" value="DNA_helicase_UvrD/REP"/>
</dbReference>
<accession>A0A0R2JSF7</accession>
<sequence>MNPLLEGMNDKQSEAVLTTEGPLLIMAGAGSGKTRVLTHRVAHLIEDLNILPWRILAITFTNKAAREMRERIGQLVSPEDAQAVWVSTFHALAVRILRRDIDRLGYKKDFTIIDTSAQRSLIKRTLKDLNVDIEKYDPRSVLSAISNAKNAMEKPADYAENANGPFEEIVAKAYKSYQHQLELTQSVDFDDLIMLTIELLEKEPEVLNFYQNKFQYVHVDEYQDTNDAQYRLIHLLSDLHRNLAVVGDSDQSIYGWRGANMQIMLNFTKDYADAKTVMLEQNYRSTQNILDAANAVITNNQERIAKKLWTDNGKGDKITYYRAQSDRDEAYFVLSQIQKLKREDQYDYKDQAILYRTNAQSRGMEEALVKANIPYTIIGGSKFYDRKEIRDVLAYFTLITNPAENESFLRVVNEPKRGIGQTSIDKLRAFAQQNDWTLLDAAKNATLIPSLTSRAANQLTAFATMIENLQKQMTFDLSITDLTKQILDQSGYEKFLQEHPTPENQGRLENISEFLSVTAEFDEHYEPTDETISKYADFLSELALVSDLDNLDEATTNQVTLMTLHAAKGLEFPVVYMVGMEESLFPLAGALNDDDQMEEERRLAYVGITRAREKLYLTNAYSRMLYGRTSTNPPSRFIDEINPDLIEMPENQRVSSTQNQESQYPFARRSTAATGTTFTGRSSASNNRSMARATAQTFNNHTSDQPSTEWHDGDQVQHKKWGVGRVVKTSGQGNDQELDIVFPNQGVKRLLAAFAPIEKIED</sequence>
<dbReference type="NCBIfam" id="TIGR01073">
    <property type="entry name" value="pcrA"/>
    <property type="match status" value="1"/>
</dbReference>
<dbReference type="GO" id="GO:0005524">
    <property type="term" value="F:ATP binding"/>
    <property type="evidence" value="ECO:0007669"/>
    <property type="project" value="UniProtKB-UniRule"/>
</dbReference>
<dbReference type="Pfam" id="PF00580">
    <property type="entry name" value="UvrD-helicase"/>
    <property type="match status" value="1"/>
</dbReference>
<evidence type="ECO:0000256" key="5">
    <source>
        <dbReference type="ARBA" id="ARBA00022840"/>
    </source>
</evidence>
<dbReference type="RefSeq" id="WP_057787969.1">
    <property type="nucleotide sequence ID" value="NZ_JQCD01000024.1"/>
</dbReference>
<dbReference type="GO" id="GO:0006260">
    <property type="term" value="P:DNA replication"/>
    <property type="evidence" value="ECO:0007669"/>
    <property type="project" value="InterPro"/>
</dbReference>
<evidence type="ECO:0000256" key="9">
    <source>
        <dbReference type="ARBA" id="ARBA00048988"/>
    </source>
</evidence>
<feature type="compositionally biased region" description="Polar residues" evidence="12">
    <location>
        <begin position="671"/>
        <end position="680"/>
    </location>
</feature>
<dbReference type="SUPFAM" id="SSF52540">
    <property type="entry name" value="P-loop containing nucleoside triphosphate hydrolases"/>
    <property type="match status" value="1"/>
</dbReference>
<dbReference type="OrthoDB" id="9810135at2"/>
<dbReference type="InterPro" id="IPR014017">
    <property type="entry name" value="DNA_helicase_UvrD-like_C"/>
</dbReference>
<keyword evidence="5 10" id="KW-0067">ATP-binding</keyword>
<dbReference type="Pfam" id="PF13361">
    <property type="entry name" value="UvrD_C"/>
    <property type="match status" value="1"/>
</dbReference>
<dbReference type="PATRIC" id="fig|1620.3.peg.573"/>
<evidence type="ECO:0000259" key="14">
    <source>
        <dbReference type="PROSITE" id="PS51217"/>
    </source>
</evidence>
<protein>
    <recommendedName>
        <fullName evidence="11">ATP-dependent DNA helicase</fullName>
        <ecNumber evidence="11">5.6.2.4</ecNumber>
    </recommendedName>
</protein>
<dbReference type="EMBL" id="JQCD01000024">
    <property type="protein sequence ID" value="KRN77053.1"/>
    <property type="molecule type" value="Genomic_DNA"/>
</dbReference>
<evidence type="ECO:0000256" key="11">
    <source>
        <dbReference type="RuleBase" id="RU364053"/>
    </source>
</evidence>
<dbReference type="GO" id="GO:0043138">
    <property type="term" value="F:3'-5' DNA helicase activity"/>
    <property type="evidence" value="ECO:0007669"/>
    <property type="project" value="UniProtKB-EC"/>
</dbReference>
<keyword evidence="7" id="KW-0413">Isomerase</keyword>
<dbReference type="FunFam" id="1.10.10.160:FF:000001">
    <property type="entry name" value="ATP-dependent DNA helicase"/>
    <property type="match status" value="1"/>
</dbReference>
<dbReference type="GO" id="GO:0033202">
    <property type="term" value="C:DNA helicase complex"/>
    <property type="evidence" value="ECO:0007669"/>
    <property type="project" value="TreeGrafter"/>
</dbReference>
<dbReference type="STRING" id="1620.IV67_GL000566"/>
<dbReference type="PANTHER" id="PTHR11070">
    <property type="entry name" value="UVRD / RECB / PCRA DNA HELICASE FAMILY MEMBER"/>
    <property type="match status" value="1"/>
</dbReference>
<dbReference type="GO" id="GO:0005829">
    <property type="term" value="C:cytosol"/>
    <property type="evidence" value="ECO:0007669"/>
    <property type="project" value="TreeGrafter"/>
</dbReference>
<dbReference type="Gene3D" id="1.10.10.160">
    <property type="match status" value="1"/>
</dbReference>
<evidence type="ECO:0000259" key="13">
    <source>
        <dbReference type="PROSITE" id="PS51198"/>
    </source>
</evidence>
<dbReference type="EC" id="5.6.2.4" evidence="11"/>
<evidence type="ECO:0000256" key="6">
    <source>
        <dbReference type="ARBA" id="ARBA00023125"/>
    </source>
</evidence>
<keyword evidence="3 10" id="KW-0378">Hydrolase</keyword>
<dbReference type="PROSITE" id="PS51198">
    <property type="entry name" value="UVRD_HELICASE_ATP_BIND"/>
    <property type="match status" value="1"/>
</dbReference>
<keyword evidence="4 10" id="KW-0347">Helicase</keyword>
<organism evidence="15 16">
    <name type="scientific">Weissella minor</name>
    <dbReference type="NCBI Taxonomy" id="1620"/>
    <lineage>
        <taxon>Bacteria</taxon>
        <taxon>Bacillati</taxon>
        <taxon>Bacillota</taxon>
        <taxon>Bacilli</taxon>
        <taxon>Lactobacillales</taxon>
        <taxon>Lactobacillaceae</taxon>
        <taxon>Weissella</taxon>
    </lineage>
</organism>
<dbReference type="PANTHER" id="PTHR11070:SF2">
    <property type="entry name" value="ATP-DEPENDENT DNA HELICASE SRS2"/>
    <property type="match status" value="1"/>
</dbReference>
<feature type="compositionally biased region" description="Polar residues" evidence="12">
    <location>
        <begin position="652"/>
        <end position="663"/>
    </location>
</feature>
<name>A0A0R2JSF7_9LACO</name>
<comment type="similarity">
    <text evidence="1 11">Belongs to the helicase family. UvrD subfamily.</text>
</comment>
<dbReference type="InterPro" id="IPR013986">
    <property type="entry name" value="DExx_box_DNA_helicase_dom_sf"/>
</dbReference>
<keyword evidence="2 10" id="KW-0547">Nucleotide-binding</keyword>
<dbReference type="GO" id="GO:0016887">
    <property type="term" value="F:ATP hydrolysis activity"/>
    <property type="evidence" value="ECO:0007669"/>
    <property type="project" value="RHEA"/>
</dbReference>
<proteinExistence type="inferred from homology"/>
<feature type="compositionally biased region" description="Low complexity" evidence="12">
    <location>
        <begin position="681"/>
        <end position="690"/>
    </location>
</feature>
<dbReference type="CDD" id="cd17932">
    <property type="entry name" value="DEXQc_UvrD"/>
    <property type="match status" value="1"/>
</dbReference>
<comment type="caution">
    <text evidence="15">The sequence shown here is derived from an EMBL/GenBank/DDBJ whole genome shotgun (WGS) entry which is preliminary data.</text>
</comment>
<dbReference type="FunFam" id="1.10.486.10:FF:000003">
    <property type="entry name" value="ATP-dependent DNA helicase"/>
    <property type="match status" value="1"/>
</dbReference>
<dbReference type="InterPro" id="IPR014016">
    <property type="entry name" value="UvrD-like_ATP-bd"/>
</dbReference>
<dbReference type="InterPro" id="IPR005751">
    <property type="entry name" value="ATP-dep_DNA_helicase_PcrA"/>
</dbReference>
<keyword evidence="6 11" id="KW-0238">DNA-binding</keyword>
<feature type="binding site" evidence="10">
    <location>
        <begin position="27"/>
        <end position="34"/>
    </location>
    <ligand>
        <name>ATP</name>
        <dbReference type="ChEBI" id="CHEBI:30616"/>
    </ligand>
</feature>
<reference evidence="15 16" key="1">
    <citation type="journal article" date="2015" name="Genome Announc.">
        <title>Expanding the biotechnology potential of lactobacilli through comparative genomics of 213 strains and associated genera.</title>
        <authorList>
            <person name="Sun Z."/>
            <person name="Harris H.M."/>
            <person name="McCann A."/>
            <person name="Guo C."/>
            <person name="Argimon S."/>
            <person name="Zhang W."/>
            <person name="Yang X."/>
            <person name="Jeffery I.B."/>
            <person name="Cooney J.C."/>
            <person name="Kagawa T.F."/>
            <person name="Liu W."/>
            <person name="Song Y."/>
            <person name="Salvetti E."/>
            <person name="Wrobel A."/>
            <person name="Rasinkangas P."/>
            <person name="Parkhill J."/>
            <person name="Rea M.C."/>
            <person name="O'Sullivan O."/>
            <person name="Ritari J."/>
            <person name="Douillard F.P."/>
            <person name="Paul Ross R."/>
            <person name="Yang R."/>
            <person name="Briner A.E."/>
            <person name="Felis G.E."/>
            <person name="de Vos W.M."/>
            <person name="Barrangou R."/>
            <person name="Klaenhammer T.R."/>
            <person name="Caufield P.W."/>
            <person name="Cui Y."/>
            <person name="Zhang H."/>
            <person name="O'Toole P.W."/>
        </authorList>
    </citation>
    <scope>NUCLEOTIDE SEQUENCE [LARGE SCALE GENOMIC DNA]</scope>
    <source>
        <strain evidence="15 16">DSM 20014</strain>
    </source>
</reference>
<evidence type="ECO:0000256" key="2">
    <source>
        <dbReference type="ARBA" id="ARBA00022741"/>
    </source>
</evidence>
<dbReference type="GO" id="GO:0000725">
    <property type="term" value="P:recombinational repair"/>
    <property type="evidence" value="ECO:0007669"/>
    <property type="project" value="TreeGrafter"/>
</dbReference>
<feature type="domain" description="UvrD-like helicase ATP-binding" evidence="13">
    <location>
        <begin position="6"/>
        <end position="286"/>
    </location>
</feature>
<dbReference type="Gene3D" id="1.10.486.10">
    <property type="entry name" value="PCRA, domain 4"/>
    <property type="match status" value="1"/>
</dbReference>
<evidence type="ECO:0000256" key="7">
    <source>
        <dbReference type="ARBA" id="ARBA00023235"/>
    </source>
</evidence>
<dbReference type="Gene3D" id="3.40.50.300">
    <property type="entry name" value="P-loop containing nucleotide triphosphate hydrolases"/>
    <property type="match status" value="2"/>
</dbReference>
<feature type="region of interest" description="Disordered" evidence="12">
    <location>
        <begin position="652"/>
        <end position="690"/>
    </location>
</feature>
<dbReference type="InterPro" id="IPR027417">
    <property type="entry name" value="P-loop_NTPase"/>
</dbReference>
<evidence type="ECO:0000256" key="8">
    <source>
        <dbReference type="ARBA" id="ARBA00034617"/>
    </source>
</evidence>
<dbReference type="Proteomes" id="UP000051673">
    <property type="component" value="Unassembled WGS sequence"/>
</dbReference>
<comment type="catalytic activity">
    <reaction evidence="9 11">
        <text>ATP + H2O = ADP + phosphate + H(+)</text>
        <dbReference type="Rhea" id="RHEA:13065"/>
        <dbReference type="ChEBI" id="CHEBI:15377"/>
        <dbReference type="ChEBI" id="CHEBI:15378"/>
        <dbReference type="ChEBI" id="CHEBI:30616"/>
        <dbReference type="ChEBI" id="CHEBI:43474"/>
        <dbReference type="ChEBI" id="CHEBI:456216"/>
        <dbReference type="EC" id="5.6.2.4"/>
    </reaction>
</comment>
<comment type="catalytic activity">
    <reaction evidence="8">
        <text>Couples ATP hydrolysis with the unwinding of duplex DNA by translocating in the 3'-5' direction.</text>
        <dbReference type="EC" id="5.6.2.4"/>
    </reaction>
</comment>
<gene>
    <name evidence="15" type="ORF">IV67_GL000566</name>
</gene>
<evidence type="ECO:0000256" key="3">
    <source>
        <dbReference type="ARBA" id="ARBA00022801"/>
    </source>
</evidence>
<evidence type="ECO:0000256" key="1">
    <source>
        <dbReference type="ARBA" id="ARBA00009922"/>
    </source>
</evidence>
<dbReference type="GO" id="GO:0003677">
    <property type="term" value="F:DNA binding"/>
    <property type="evidence" value="ECO:0007669"/>
    <property type="project" value="UniProtKB-KW"/>
</dbReference>
<keyword evidence="16" id="KW-1185">Reference proteome</keyword>
<evidence type="ECO:0000313" key="16">
    <source>
        <dbReference type="Proteomes" id="UP000051673"/>
    </source>
</evidence>
<evidence type="ECO:0000256" key="12">
    <source>
        <dbReference type="SAM" id="MobiDB-lite"/>
    </source>
</evidence>
<dbReference type="PROSITE" id="PS51217">
    <property type="entry name" value="UVRD_HELICASE_CTER"/>
    <property type="match status" value="1"/>
</dbReference>
<dbReference type="GO" id="GO:0009314">
    <property type="term" value="P:response to radiation"/>
    <property type="evidence" value="ECO:0007669"/>
    <property type="project" value="UniProtKB-ARBA"/>
</dbReference>
<dbReference type="Pfam" id="PF21196">
    <property type="entry name" value="PcrA_UvrD_tudor"/>
    <property type="match status" value="1"/>
</dbReference>
<dbReference type="AlphaFoldDB" id="A0A0R2JSF7"/>
<evidence type="ECO:0000256" key="10">
    <source>
        <dbReference type="PROSITE-ProRule" id="PRU00560"/>
    </source>
</evidence>